<keyword evidence="2 5" id="KW-0645">Protease</keyword>
<name>A0ABU3XFV7_9BACI</name>
<dbReference type="SUPFAM" id="SSF52743">
    <property type="entry name" value="Subtilisin-like"/>
    <property type="match status" value="1"/>
</dbReference>
<sequence>MYKRISIILISFFIISVLSYLFYFKNTSSVPKRTAEFLDTNWAHGYLNIDNIHSNYGLKGTGVKIAIIDTGVSNSSINIVEGINILEDTNDFSDDHGHGTHLAGIIGSTEIGVAPDSDLYIAKALDEKLEGNIENIVKAVEWSISKNVDIILMSFGTVNDDKALKNVIDKAADNNITVVSSVGNFGLQDTVDIFYPAKYENVVAVGALDKNNEIWKGTTLGEELDYLLPGQYINSHSINGDYLISSGTSMASAYMAGFIALKIEEKGNKINNRVEIEGDYDIIDGYNIFDPIKLLNKIK</sequence>
<evidence type="ECO:0000256" key="4">
    <source>
        <dbReference type="ARBA" id="ARBA00022825"/>
    </source>
</evidence>
<feature type="transmembrane region" description="Helical" evidence="6">
    <location>
        <begin position="7"/>
        <end position="24"/>
    </location>
</feature>
<evidence type="ECO:0000313" key="8">
    <source>
        <dbReference type="EMBL" id="MDV2686790.1"/>
    </source>
</evidence>
<dbReference type="PANTHER" id="PTHR43806">
    <property type="entry name" value="PEPTIDASE S8"/>
    <property type="match status" value="1"/>
</dbReference>
<comment type="caution">
    <text evidence="8">The sequence shown here is derived from an EMBL/GenBank/DDBJ whole genome shotgun (WGS) entry which is preliminary data.</text>
</comment>
<dbReference type="EMBL" id="JAWJBA010000014">
    <property type="protein sequence ID" value="MDV2686790.1"/>
    <property type="molecule type" value="Genomic_DNA"/>
</dbReference>
<keyword evidence="6" id="KW-1133">Transmembrane helix</keyword>
<dbReference type="Proteomes" id="UP001287282">
    <property type="component" value="Unassembled WGS sequence"/>
</dbReference>
<feature type="active site" description="Charge relay system" evidence="5">
    <location>
        <position position="249"/>
    </location>
</feature>
<keyword evidence="6" id="KW-0472">Membrane</keyword>
<keyword evidence="6" id="KW-0812">Transmembrane</keyword>
<evidence type="ECO:0000313" key="9">
    <source>
        <dbReference type="Proteomes" id="UP001287282"/>
    </source>
</evidence>
<dbReference type="Pfam" id="PF00082">
    <property type="entry name" value="Peptidase_S8"/>
    <property type="match status" value="1"/>
</dbReference>
<dbReference type="InterPro" id="IPR015500">
    <property type="entry name" value="Peptidase_S8_subtilisin-rel"/>
</dbReference>
<evidence type="ECO:0000256" key="2">
    <source>
        <dbReference type="ARBA" id="ARBA00022670"/>
    </source>
</evidence>
<evidence type="ECO:0000256" key="5">
    <source>
        <dbReference type="PROSITE-ProRule" id="PRU01240"/>
    </source>
</evidence>
<keyword evidence="3 5" id="KW-0378">Hydrolase</keyword>
<keyword evidence="4 5" id="KW-0720">Serine protease</keyword>
<dbReference type="Gene3D" id="3.40.50.200">
    <property type="entry name" value="Peptidase S8/S53 domain"/>
    <property type="match status" value="1"/>
</dbReference>
<dbReference type="PROSITE" id="PS51892">
    <property type="entry name" value="SUBTILASE"/>
    <property type="match status" value="1"/>
</dbReference>
<evidence type="ECO:0000256" key="1">
    <source>
        <dbReference type="ARBA" id="ARBA00011073"/>
    </source>
</evidence>
<gene>
    <name evidence="8" type="ORF">RYX56_20735</name>
</gene>
<accession>A0ABU3XFV7</accession>
<feature type="active site" description="Charge relay system" evidence="5">
    <location>
        <position position="69"/>
    </location>
</feature>
<comment type="similarity">
    <text evidence="1 5">Belongs to the peptidase S8 family.</text>
</comment>
<dbReference type="InterPro" id="IPR050131">
    <property type="entry name" value="Peptidase_S8_subtilisin-like"/>
</dbReference>
<feature type="domain" description="Peptidase S8/S53" evidence="7">
    <location>
        <begin position="60"/>
        <end position="268"/>
    </location>
</feature>
<evidence type="ECO:0000256" key="3">
    <source>
        <dbReference type="ARBA" id="ARBA00022801"/>
    </source>
</evidence>
<protein>
    <submittedName>
        <fullName evidence="8">S8 family serine peptidase</fullName>
    </submittedName>
</protein>
<feature type="active site" description="Charge relay system" evidence="5">
    <location>
        <position position="98"/>
    </location>
</feature>
<proteinExistence type="inferred from homology"/>
<dbReference type="RefSeq" id="WP_317123899.1">
    <property type="nucleotide sequence ID" value="NZ_JAWJBA010000014.1"/>
</dbReference>
<evidence type="ECO:0000259" key="7">
    <source>
        <dbReference type="Pfam" id="PF00082"/>
    </source>
</evidence>
<dbReference type="PRINTS" id="PR00723">
    <property type="entry name" value="SUBTILISIN"/>
</dbReference>
<dbReference type="PANTHER" id="PTHR43806:SF11">
    <property type="entry name" value="CEREVISIN-RELATED"/>
    <property type="match status" value="1"/>
</dbReference>
<keyword evidence="9" id="KW-1185">Reference proteome</keyword>
<evidence type="ECO:0000256" key="6">
    <source>
        <dbReference type="SAM" id="Phobius"/>
    </source>
</evidence>
<dbReference type="InterPro" id="IPR000209">
    <property type="entry name" value="Peptidase_S8/S53_dom"/>
</dbReference>
<reference evidence="8 9" key="1">
    <citation type="submission" date="2023-10" db="EMBL/GenBank/DDBJ databases">
        <title>Screening of Alkalihalobacillus lindianensis BZ-TG-R113 and Its Alleviation of Salt Stress on Rapeseed Growth.</title>
        <authorList>
            <person name="Zhao B."/>
            <person name="Guo T."/>
        </authorList>
    </citation>
    <scope>NUCLEOTIDE SEQUENCE [LARGE SCALE GENOMIC DNA]</scope>
    <source>
        <strain evidence="8 9">BZ-TG-R113</strain>
    </source>
</reference>
<organism evidence="8 9">
    <name type="scientific">Alkalihalophilus lindianensis</name>
    <dbReference type="NCBI Taxonomy" id="1630542"/>
    <lineage>
        <taxon>Bacteria</taxon>
        <taxon>Bacillati</taxon>
        <taxon>Bacillota</taxon>
        <taxon>Bacilli</taxon>
        <taxon>Bacillales</taxon>
        <taxon>Bacillaceae</taxon>
        <taxon>Alkalihalophilus</taxon>
    </lineage>
</organism>
<dbReference type="InterPro" id="IPR036852">
    <property type="entry name" value="Peptidase_S8/S53_dom_sf"/>
</dbReference>